<reference evidence="1 2" key="1">
    <citation type="submission" date="2013-03" db="EMBL/GenBank/DDBJ databases">
        <title>The Genome Sequence of Capronia coronata CBS 617.96.</title>
        <authorList>
            <consortium name="The Broad Institute Genomics Platform"/>
            <person name="Cuomo C."/>
            <person name="de Hoog S."/>
            <person name="Gorbushina A."/>
            <person name="Walker B."/>
            <person name="Young S.K."/>
            <person name="Zeng Q."/>
            <person name="Gargeya S."/>
            <person name="Fitzgerald M."/>
            <person name="Haas B."/>
            <person name="Abouelleil A."/>
            <person name="Allen A.W."/>
            <person name="Alvarado L."/>
            <person name="Arachchi H.M."/>
            <person name="Berlin A.M."/>
            <person name="Chapman S.B."/>
            <person name="Gainer-Dewar J."/>
            <person name="Goldberg J."/>
            <person name="Griggs A."/>
            <person name="Gujja S."/>
            <person name="Hansen M."/>
            <person name="Howarth C."/>
            <person name="Imamovic A."/>
            <person name="Ireland A."/>
            <person name="Larimer J."/>
            <person name="McCowan C."/>
            <person name="Murphy C."/>
            <person name="Pearson M."/>
            <person name="Poon T.W."/>
            <person name="Priest M."/>
            <person name="Roberts A."/>
            <person name="Saif S."/>
            <person name="Shea T."/>
            <person name="Sisk P."/>
            <person name="Sykes S."/>
            <person name="Wortman J."/>
            <person name="Nusbaum C."/>
            <person name="Birren B."/>
        </authorList>
    </citation>
    <scope>NUCLEOTIDE SEQUENCE [LARGE SCALE GENOMIC DNA]</scope>
    <source>
        <strain evidence="1 2">CBS 617.96</strain>
    </source>
</reference>
<evidence type="ECO:0000313" key="1">
    <source>
        <dbReference type="EMBL" id="EXJ94929.1"/>
    </source>
</evidence>
<dbReference type="PANTHER" id="PTHR47203">
    <property type="match status" value="1"/>
</dbReference>
<dbReference type="eggNOG" id="ENOG502QRUG">
    <property type="taxonomic scope" value="Eukaryota"/>
</dbReference>
<dbReference type="HOGENOM" id="CLU_064764_0_0_1"/>
<dbReference type="OrthoDB" id="5607at2759"/>
<dbReference type="AlphaFoldDB" id="W9ZKA6"/>
<evidence type="ECO:0000313" key="2">
    <source>
        <dbReference type="Proteomes" id="UP000019484"/>
    </source>
</evidence>
<dbReference type="STRING" id="1182541.W9ZKA6"/>
<dbReference type="GO" id="GO:0003824">
    <property type="term" value="F:catalytic activity"/>
    <property type="evidence" value="ECO:0007669"/>
    <property type="project" value="InterPro"/>
</dbReference>
<dbReference type="Gene3D" id="1.10.340.30">
    <property type="entry name" value="Hypothetical protein, domain 2"/>
    <property type="match status" value="1"/>
</dbReference>
<sequence>MVKRKANDIDYEADIVVNAPPRRTLRPRGRLPAPPAQENTSFEANIGFLTLHLSPGFDVSKLKNKKYKAKKPVYRRPALPKRKKPYTNRYRFEFGEDRLYTHLKPTLADLGIVGDILKHERPAMKIAAEATGNASTPFHAGGRISLDSIVRVILSQSCTNEAALDAQQTMIVAYPFYVDGKAVVGKMPNYHDMRKQSVDKLKAVFTKTGLQNLKGNGIKAVLDAVYETNVTRIKPGEVIYDGNEHGATDFVPGLLSVDYIYEAYEKGGKQAVFDQLVLLPQVGVKSACCLMGFNMNLPVFAVDTHVAGMAKLLG</sequence>
<keyword evidence="2" id="KW-1185">Reference proteome</keyword>
<accession>W9ZKA6</accession>
<dbReference type="RefSeq" id="XP_007719158.1">
    <property type="nucleotide sequence ID" value="XM_007720968.1"/>
</dbReference>
<comment type="caution">
    <text evidence="1">The sequence shown here is derived from an EMBL/GenBank/DDBJ whole genome shotgun (WGS) entry which is preliminary data.</text>
</comment>
<dbReference type="PANTHER" id="PTHR47203:SF1">
    <property type="entry name" value="HYPOTHETICAL BASE EXCISION DNA REPAIR PROTEIN (EUROFUNG)"/>
    <property type="match status" value="1"/>
</dbReference>
<dbReference type="Proteomes" id="UP000019484">
    <property type="component" value="Unassembled WGS sequence"/>
</dbReference>
<gene>
    <name evidence="1" type="ORF">A1O1_00047</name>
</gene>
<dbReference type="GeneID" id="19154957"/>
<proteinExistence type="predicted"/>
<name>W9ZKA6_9EURO</name>
<dbReference type="InterPro" id="IPR011257">
    <property type="entry name" value="DNA_glycosylase"/>
</dbReference>
<protein>
    <recommendedName>
        <fullName evidence="3">HhH-GPD domain-containing protein</fullName>
    </recommendedName>
</protein>
<dbReference type="SUPFAM" id="SSF48150">
    <property type="entry name" value="DNA-glycosylase"/>
    <property type="match status" value="1"/>
</dbReference>
<dbReference type="EMBL" id="AMWN01000001">
    <property type="protein sequence ID" value="EXJ94929.1"/>
    <property type="molecule type" value="Genomic_DNA"/>
</dbReference>
<evidence type="ECO:0008006" key="3">
    <source>
        <dbReference type="Google" id="ProtNLM"/>
    </source>
</evidence>
<dbReference type="GO" id="GO:0006281">
    <property type="term" value="P:DNA repair"/>
    <property type="evidence" value="ECO:0007669"/>
    <property type="project" value="InterPro"/>
</dbReference>
<organism evidence="1 2">
    <name type="scientific">Capronia coronata CBS 617.96</name>
    <dbReference type="NCBI Taxonomy" id="1182541"/>
    <lineage>
        <taxon>Eukaryota</taxon>
        <taxon>Fungi</taxon>
        <taxon>Dikarya</taxon>
        <taxon>Ascomycota</taxon>
        <taxon>Pezizomycotina</taxon>
        <taxon>Eurotiomycetes</taxon>
        <taxon>Chaetothyriomycetidae</taxon>
        <taxon>Chaetothyriales</taxon>
        <taxon>Herpotrichiellaceae</taxon>
        <taxon>Capronia</taxon>
    </lineage>
</organism>